<dbReference type="PANTHER" id="PTHR12354:SF13">
    <property type="entry name" value="DEVELOPMENTAL REGULATOR FAMILY PROTEIN _ IFRD FAMILY PROTEIN, PUTATIVE-RELATED"/>
    <property type="match status" value="1"/>
</dbReference>
<evidence type="ECO:0000313" key="3">
    <source>
        <dbReference type="EMBL" id="KAF5749964.1"/>
    </source>
</evidence>
<comment type="similarity">
    <text evidence="1">Belongs to the IFRD family.</text>
</comment>
<dbReference type="InterPro" id="IPR007701">
    <property type="entry name" value="Interferon-rel_develop_reg_N"/>
</dbReference>
<proteinExistence type="inferred from homology"/>
<evidence type="ECO:0000259" key="2">
    <source>
        <dbReference type="Pfam" id="PF05004"/>
    </source>
</evidence>
<name>A0A7J7DUX5_TRIWF</name>
<dbReference type="OrthoDB" id="686784at2759"/>
<protein>
    <submittedName>
        <fullName evidence="3">Putative Interferon-related developmental regulator family protein / IFRD family protein</fullName>
    </submittedName>
</protein>
<dbReference type="InterPro" id="IPR016024">
    <property type="entry name" value="ARM-type_fold"/>
</dbReference>
<organism evidence="3 4">
    <name type="scientific">Tripterygium wilfordii</name>
    <name type="common">Thunder God vine</name>
    <dbReference type="NCBI Taxonomy" id="458696"/>
    <lineage>
        <taxon>Eukaryota</taxon>
        <taxon>Viridiplantae</taxon>
        <taxon>Streptophyta</taxon>
        <taxon>Embryophyta</taxon>
        <taxon>Tracheophyta</taxon>
        <taxon>Spermatophyta</taxon>
        <taxon>Magnoliopsida</taxon>
        <taxon>eudicotyledons</taxon>
        <taxon>Gunneridae</taxon>
        <taxon>Pentapetalae</taxon>
        <taxon>rosids</taxon>
        <taxon>fabids</taxon>
        <taxon>Celastrales</taxon>
        <taxon>Celastraceae</taxon>
        <taxon>Tripterygium</taxon>
    </lineage>
</organism>
<dbReference type="SUPFAM" id="SSF48371">
    <property type="entry name" value="ARM repeat"/>
    <property type="match status" value="1"/>
</dbReference>
<reference evidence="3 4" key="1">
    <citation type="journal article" date="2020" name="Nat. Commun.">
        <title>Genome of Tripterygium wilfordii and identification of cytochrome P450 involved in triptolide biosynthesis.</title>
        <authorList>
            <person name="Tu L."/>
            <person name="Su P."/>
            <person name="Zhang Z."/>
            <person name="Gao L."/>
            <person name="Wang J."/>
            <person name="Hu T."/>
            <person name="Zhou J."/>
            <person name="Zhang Y."/>
            <person name="Zhao Y."/>
            <person name="Liu Y."/>
            <person name="Song Y."/>
            <person name="Tong Y."/>
            <person name="Lu Y."/>
            <person name="Yang J."/>
            <person name="Xu C."/>
            <person name="Jia M."/>
            <person name="Peters R.J."/>
            <person name="Huang L."/>
            <person name="Gao W."/>
        </authorList>
    </citation>
    <scope>NUCLEOTIDE SEQUENCE [LARGE SCALE GENOMIC DNA]</scope>
    <source>
        <strain evidence="4">cv. XIE 37</strain>
        <tissue evidence="3">Leaf</tissue>
    </source>
</reference>
<dbReference type="Gene3D" id="1.25.10.10">
    <property type="entry name" value="Leucine-rich Repeat Variant"/>
    <property type="match status" value="1"/>
</dbReference>
<dbReference type="Pfam" id="PF05004">
    <property type="entry name" value="IFRD"/>
    <property type="match status" value="1"/>
</dbReference>
<dbReference type="EMBL" id="JAAARO010000003">
    <property type="protein sequence ID" value="KAF5749964.1"/>
    <property type="molecule type" value="Genomic_DNA"/>
</dbReference>
<dbReference type="AlphaFoldDB" id="A0A7J7DUX5"/>
<dbReference type="InterPro" id="IPR011989">
    <property type="entry name" value="ARM-like"/>
</dbReference>
<dbReference type="InParanoid" id="A0A7J7DUX5"/>
<dbReference type="PANTHER" id="PTHR12354">
    <property type="entry name" value="INTERFERON-RELATED DEVELOPMENTAL REGULATOR"/>
    <property type="match status" value="1"/>
</dbReference>
<comment type="caution">
    <text evidence="3">The sequence shown here is derived from an EMBL/GenBank/DDBJ whole genome shotgun (WGS) entry which is preliminary data.</text>
</comment>
<evidence type="ECO:0000313" key="4">
    <source>
        <dbReference type="Proteomes" id="UP000593562"/>
    </source>
</evidence>
<gene>
    <name evidence="3" type="ORF">HS088_TW03G00291</name>
</gene>
<keyword evidence="4" id="KW-1185">Reference proteome</keyword>
<sequence>MVAAAMIKKHESLSGSKKRCIGHTLCSRRGKYSRDEDGNLNFHIDPKSLKDYYGQFSNSRLGRLREEALSYLVEALSINVENEFVEAEFVTLLHQLLNSVKKGCGKERLLASHVVGLLAITVSSHEYAHTVYEDSLSVLSQALEHDYEGLRMLECLGIVTFFGSANSEETQIAMQIIWKYVCPANKNITSKPVLAAAITAWPFLLSTVDGWRLNHKSWRRAVSRLSNLLDDEEELVRVAAGEALALILETESIEKFSGEINNSLNEFKHEVKENIVNKLTIVEDEHSAEILRCLEDGYGLGAAMIGEDGLVLSSLSQIVQLNFLKNFLGENEFATHMMENNRLRNAFELTTMAEDSSWDAYADCTPIREEIVVHFYQHEAVRQEEDGSMLTFVSREEKQLLKRMTKSPNSYLSKARTKVLNKNRIVKNRIVEKEY</sequence>
<dbReference type="InterPro" id="IPR039777">
    <property type="entry name" value="IFRD"/>
</dbReference>
<evidence type="ECO:0000256" key="1">
    <source>
        <dbReference type="ARBA" id="ARBA00008828"/>
    </source>
</evidence>
<feature type="domain" description="Interferon-related developmental regulator N-terminal" evidence="2">
    <location>
        <begin position="62"/>
        <end position="276"/>
    </location>
</feature>
<dbReference type="Proteomes" id="UP000593562">
    <property type="component" value="Unassembled WGS sequence"/>
</dbReference>
<accession>A0A7J7DUX5</accession>